<protein>
    <recommendedName>
        <fullName evidence="6">GRF-type domain-containing protein</fullName>
    </recommendedName>
</protein>
<sequence>MDSRACVDALCPKCKKWPLTEAKPSTGFKTPGNEGRYWRGCPANTFRDDKGCDFFEWVDELSPPPWGNAIENPRTPSKRQSCTSDHCRSAPKARAGSQRCSQKFCKECCLACTVPCSVPAHRKTAPLPTAIPLTATSVAPFAGPFARMVSSAYAEKIANKDFDISPSKRVQTEEYRLSMQHTIKVRLWASDTSRALVFQEAVPLFPYFHPKDSKTITSRLECPCATYEFLRTSAELLAVTSEDDDEWQTTSLATKVKPNMELYLRLPGVSTCVGLRPSSSHKRILSDPFVSVTDSTASSPITPSPTKRSRMQANTQSHDEDEVEFVAFIPATTPVSIPEVSPSPSRPPSGKRSQFPLAFAVDMHAAFKDAKRLQLAEKLPARELFEKTFGFLDVGEFNSSTWSDSWKTWSETPCEDMDRAIACGHKAGGEWSPLVTAWRRRKGNSC</sequence>
<dbReference type="EMBL" id="JARKIF010000002">
    <property type="protein sequence ID" value="KAJ7646998.1"/>
    <property type="molecule type" value="Genomic_DNA"/>
</dbReference>
<accession>A0AAD7BZ84</accession>
<evidence type="ECO:0000256" key="4">
    <source>
        <dbReference type="PROSITE-ProRule" id="PRU01343"/>
    </source>
</evidence>
<evidence type="ECO:0000256" key="3">
    <source>
        <dbReference type="ARBA" id="ARBA00022833"/>
    </source>
</evidence>
<evidence type="ECO:0000313" key="7">
    <source>
        <dbReference type="EMBL" id="KAJ7634677.1"/>
    </source>
</evidence>
<evidence type="ECO:0000256" key="5">
    <source>
        <dbReference type="SAM" id="MobiDB-lite"/>
    </source>
</evidence>
<proteinExistence type="predicted"/>
<dbReference type="InterPro" id="IPR010666">
    <property type="entry name" value="Znf_GRF"/>
</dbReference>
<reference evidence="7" key="1">
    <citation type="submission" date="2023-03" db="EMBL/GenBank/DDBJ databases">
        <title>Massive genome expansion in bonnet fungi (Mycena s.s.) driven by repeated elements and novel gene families across ecological guilds.</title>
        <authorList>
            <consortium name="Lawrence Berkeley National Laboratory"/>
            <person name="Harder C.B."/>
            <person name="Miyauchi S."/>
            <person name="Viragh M."/>
            <person name="Kuo A."/>
            <person name="Thoen E."/>
            <person name="Andreopoulos B."/>
            <person name="Lu D."/>
            <person name="Skrede I."/>
            <person name="Drula E."/>
            <person name="Henrissat B."/>
            <person name="Morin E."/>
            <person name="Kohler A."/>
            <person name="Barry K."/>
            <person name="LaButti K."/>
            <person name="Morin E."/>
            <person name="Salamov A."/>
            <person name="Lipzen A."/>
            <person name="Mereny Z."/>
            <person name="Hegedus B."/>
            <person name="Baldrian P."/>
            <person name="Stursova M."/>
            <person name="Weitz H."/>
            <person name="Taylor A."/>
            <person name="Grigoriev I.V."/>
            <person name="Nagy L.G."/>
            <person name="Martin F."/>
            <person name="Kauserud H."/>
        </authorList>
    </citation>
    <scope>NUCLEOTIDE SEQUENCE</scope>
    <source>
        <strain evidence="7">9284</strain>
    </source>
</reference>
<keyword evidence="9" id="KW-1185">Reference proteome</keyword>
<keyword evidence="2 4" id="KW-0863">Zinc-finger</keyword>
<evidence type="ECO:0000313" key="9">
    <source>
        <dbReference type="Proteomes" id="UP001221142"/>
    </source>
</evidence>
<comment type="caution">
    <text evidence="7">The sequence shown here is derived from an EMBL/GenBank/DDBJ whole genome shotgun (WGS) entry which is preliminary data.</text>
</comment>
<evidence type="ECO:0000256" key="2">
    <source>
        <dbReference type="ARBA" id="ARBA00022771"/>
    </source>
</evidence>
<dbReference type="Proteomes" id="UP001221142">
    <property type="component" value="Unassembled WGS sequence"/>
</dbReference>
<dbReference type="AlphaFoldDB" id="A0AAD7BZ84"/>
<feature type="compositionally biased region" description="Low complexity" evidence="5">
    <location>
        <begin position="293"/>
        <end position="306"/>
    </location>
</feature>
<evidence type="ECO:0000259" key="6">
    <source>
        <dbReference type="PROSITE" id="PS51999"/>
    </source>
</evidence>
<gene>
    <name evidence="8" type="ORF">FB45DRAFT_892029</name>
    <name evidence="7" type="ORF">FB45DRAFT_909524</name>
</gene>
<evidence type="ECO:0000256" key="1">
    <source>
        <dbReference type="ARBA" id="ARBA00022723"/>
    </source>
</evidence>
<keyword evidence="3" id="KW-0862">Zinc</keyword>
<dbReference type="PROSITE" id="PS51999">
    <property type="entry name" value="ZF_GRF"/>
    <property type="match status" value="1"/>
</dbReference>
<name>A0AAD7BZ84_9AGAR</name>
<organism evidence="7 9">
    <name type="scientific">Roridomyces roridus</name>
    <dbReference type="NCBI Taxonomy" id="1738132"/>
    <lineage>
        <taxon>Eukaryota</taxon>
        <taxon>Fungi</taxon>
        <taxon>Dikarya</taxon>
        <taxon>Basidiomycota</taxon>
        <taxon>Agaricomycotina</taxon>
        <taxon>Agaricomycetes</taxon>
        <taxon>Agaricomycetidae</taxon>
        <taxon>Agaricales</taxon>
        <taxon>Marasmiineae</taxon>
        <taxon>Mycenaceae</taxon>
        <taxon>Roridomyces</taxon>
    </lineage>
</organism>
<dbReference type="GO" id="GO:0008270">
    <property type="term" value="F:zinc ion binding"/>
    <property type="evidence" value="ECO:0007669"/>
    <property type="project" value="UniProtKB-KW"/>
</dbReference>
<evidence type="ECO:0000313" key="8">
    <source>
        <dbReference type="EMBL" id="KAJ7646998.1"/>
    </source>
</evidence>
<keyword evidence="1" id="KW-0479">Metal-binding</keyword>
<feature type="region of interest" description="Disordered" evidence="5">
    <location>
        <begin position="292"/>
        <end position="316"/>
    </location>
</feature>
<dbReference type="EMBL" id="JARKIF010000007">
    <property type="protein sequence ID" value="KAJ7634677.1"/>
    <property type="molecule type" value="Genomic_DNA"/>
</dbReference>
<feature type="domain" description="GRF-type" evidence="6">
    <location>
        <begin position="11"/>
        <end position="61"/>
    </location>
</feature>